<reference evidence="3" key="1">
    <citation type="submission" date="2015-10" db="EMBL/GenBank/DDBJ databases">
        <authorList>
            <person name="Gilbert D.G."/>
        </authorList>
    </citation>
    <scope>NUCLEOTIDE SEQUENCE</scope>
</reference>
<organism evidence="3">
    <name type="scientific">hydrothermal vent metagenome</name>
    <dbReference type="NCBI Taxonomy" id="652676"/>
    <lineage>
        <taxon>unclassified sequences</taxon>
        <taxon>metagenomes</taxon>
        <taxon>ecological metagenomes</taxon>
    </lineage>
</organism>
<evidence type="ECO:0000313" key="3">
    <source>
        <dbReference type="EMBL" id="CUV02766.1"/>
    </source>
</evidence>
<dbReference type="InterPro" id="IPR011893">
    <property type="entry name" value="Selenoprotein_Rdx-typ"/>
</dbReference>
<proteinExistence type="predicted"/>
<dbReference type="EMBL" id="FAXA01000307">
    <property type="protein sequence ID" value="CUV02766.1"/>
    <property type="molecule type" value="Genomic_DNA"/>
</dbReference>
<evidence type="ECO:0000256" key="1">
    <source>
        <dbReference type="ARBA" id="ARBA00023284"/>
    </source>
</evidence>
<protein>
    <submittedName>
        <fullName evidence="3">Uncharacterized protein</fullName>
    </submittedName>
</protein>
<accession>A0A160V9L2</accession>
<keyword evidence="1" id="KW-0676">Redox-active center</keyword>
<evidence type="ECO:0000256" key="2">
    <source>
        <dbReference type="SAM" id="MobiDB-lite"/>
    </source>
</evidence>
<name>A0A160V9L2_9ZZZZ</name>
<feature type="region of interest" description="Disordered" evidence="2">
    <location>
        <begin position="77"/>
        <end position="114"/>
    </location>
</feature>
<dbReference type="AlphaFoldDB" id="A0A160V9L2"/>
<sequence>MRAAWIAGEILERFPNDIKSFNLVPGGHGQLDLFFNEELVYSHQQRIHISDPGARFLDAREVGQMVKDWRAKIGRPVTKSVGSRSDISEDELGLNPNDPQLARKGPSVPGGPSS</sequence>
<gene>
    <name evidence="3" type="ORF">MGWOODY_Clf1889</name>
</gene>
<dbReference type="Pfam" id="PF10262">
    <property type="entry name" value="Rdx"/>
    <property type="match status" value="1"/>
</dbReference>
<dbReference type="Gene3D" id="3.40.30.10">
    <property type="entry name" value="Glutaredoxin"/>
    <property type="match status" value="1"/>
</dbReference>